<dbReference type="PANTHER" id="PTHR42760:SF135">
    <property type="entry name" value="BLL7886 PROTEIN"/>
    <property type="match status" value="1"/>
</dbReference>
<dbReference type="Pfam" id="PF13561">
    <property type="entry name" value="adh_short_C2"/>
    <property type="match status" value="1"/>
</dbReference>
<gene>
    <name evidence="3" type="ORF">E1284_38695</name>
</gene>
<dbReference type="OrthoDB" id="517007at2"/>
<organism evidence="3 4">
    <name type="scientific">Actinomadura bangladeshensis</name>
    <dbReference type="NCBI Taxonomy" id="453573"/>
    <lineage>
        <taxon>Bacteria</taxon>
        <taxon>Bacillati</taxon>
        <taxon>Actinomycetota</taxon>
        <taxon>Actinomycetes</taxon>
        <taxon>Streptosporangiales</taxon>
        <taxon>Thermomonosporaceae</taxon>
        <taxon>Actinomadura</taxon>
    </lineage>
</organism>
<comment type="similarity">
    <text evidence="1">Belongs to the short-chain dehydrogenases/reductases (SDR) family.</text>
</comment>
<dbReference type="SUPFAM" id="SSF51735">
    <property type="entry name" value="NAD(P)-binding Rossmann-fold domains"/>
    <property type="match status" value="1"/>
</dbReference>
<keyword evidence="2" id="KW-0560">Oxidoreductase</keyword>
<evidence type="ECO:0000313" key="3">
    <source>
        <dbReference type="EMBL" id="TDC03134.1"/>
    </source>
</evidence>
<accession>A0A4R4N5A9</accession>
<dbReference type="GO" id="GO:0016616">
    <property type="term" value="F:oxidoreductase activity, acting on the CH-OH group of donors, NAD or NADP as acceptor"/>
    <property type="evidence" value="ECO:0007669"/>
    <property type="project" value="TreeGrafter"/>
</dbReference>
<proteinExistence type="inferred from homology"/>
<dbReference type="AlphaFoldDB" id="A0A4R4N5A9"/>
<dbReference type="Gene3D" id="3.40.50.720">
    <property type="entry name" value="NAD(P)-binding Rossmann-like Domain"/>
    <property type="match status" value="1"/>
</dbReference>
<keyword evidence="4" id="KW-1185">Reference proteome</keyword>
<dbReference type="PRINTS" id="PR00081">
    <property type="entry name" value="GDHRDH"/>
</dbReference>
<dbReference type="InterPro" id="IPR036291">
    <property type="entry name" value="NAD(P)-bd_dom_sf"/>
</dbReference>
<dbReference type="PANTHER" id="PTHR42760">
    <property type="entry name" value="SHORT-CHAIN DEHYDROGENASES/REDUCTASES FAMILY MEMBER"/>
    <property type="match status" value="1"/>
</dbReference>
<dbReference type="Proteomes" id="UP000295431">
    <property type="component" value="Unassembled WGS sequence"/>
</dbReference>
<name>A0A4R4N5A9_9ACTN</name>
<dbReference type="CDD" id="cd05233">
    <property type="entry name" value="SDR_c"/>
    <property type="match status" value="1"/>
</dbReference>
<sequence>MAGGPVYPELNGTVAVITGGSRGIGAATARAFAAEGAKVAVIGRDQEALDGVAEEVGGVGAAADVTDLAAVEAARRRIEGELGPAGVLCAFAGGGIARPGPTAAMTEEEWRSVVDGNLTATFLTLKAFLPGMQERKAGSIITMSSSAGRLPTNLPGGGGRELGNPWGAPVAYEAAKAGVQALTRHVAAEAGADGVRVNCVAPGTIRTERTARFMPPEVQEAVAAAHPIARLGEAGDVAAAALFLASSQSGWLTGLTLDIAGGRVML</sequence>
<dbReference type="FunFam" id="3.40.50.720:FF:000084">
    <property type="entry name" value="Short-chain dehydrogenase reductase"/>
    <property type="match status" value="1"/>
</dbReference>
<protein>
    <submittedName>
        <fullName evidence="3">SDR family oxidoreductase</fullName>
    </submittedName>
</protein>
<dbReference type="InterPro" id="IPR002347">
    <property type="entry name" value="SDR_fam"/>
</dbReference>
<evidence type="ECO:0000313" key="4">
    <source>
        <dbReference type="Proteomes" id="UP000295431"/>
    </source>
</evidence>
<evidence type="ECO:0000256" key="2">
    <source>
        <dbReference type="ARBA" id="ARBA00023002"/>
    </source>
</evidence>
<comment type="caution">
    <text evidence="3">The sequence shown here is derived from an EMBL/GenBank/DDBJ whole genome shotgun (WGS) entry which is preliminary data.</text>
</comment>
<dbReference type="EMBL" id="SMJW01000406">
    <property type="protein sequence ID" value="TDC03134.1"/>
    <property type="molecule type" value="Genomic_DNA"/>
</dbReference>
<reference evidence="3 4" key="1">
    <citation type="submission" date="2019-03" db="EMBL/GenBank/DDBJ databases">
        <title>Draft genome sequences of novel Actinobacteria.</title>
        <authorList>
            <person name="Sahin N."/>
            <person name="Ay H."/>
            <person name="Saygin H."/>
        </authorList>
    </citation>
    <scope>NUCLEOTIDE SEQUENCE [LARGE SCALE GENOMIC DNA]</scope>
    <source>
        <strain evidence="3 4">DSM 45347</strain>
    </source>
</reference>
<evidence type="ECO:0000256" key="1">
    <source>
        <dbReference type="ARBA" id="ARBA00006484"/>
    </source>
</evidence>
<dbReference type="GO" id="GO:0030497">
    <property type="term" value="P:fatty acid elongation"/>
    <property type="evidence" value="ECO:0007669"/>
    <property type="project" value="TreeGrafter"/>
</dbReference>